<dbReference type="Proteomes" id="UP000003900">
    <property type="component" value="Unassembled WGS sequence"/>
</dbReference>
<feature type="transmembrane region" description="Helical" evidence="1">
    <location>
        <begin position="12"/>
        <end position="31"/>
    </location>
</feature>
<keyword evidence="3" id="KW-1185">Reference proteome</keyword>
<keyword evidence="1" id="KW-0472">Membrane</keyword>
<organism evidence="2 3">
    <name type="scientific">Paenibacillus dendritiformis C454</name>
    <dbReference type="NCBI Taxonomy" id="1131935"/>
    <lineage>
        <taxon>Bacteria</taxon>
        <taxon>Bacillati</taxon>
        <taxon>Bacillota</taxon>
        <taxon>Bacilli</taxon>
        <taxon>Bacillales</taxon>
        <taxon>Paenibacillaceae</taxon>
        <taxon>Paenibacillus</taxon>
    </lineage>
</organism>
<evidence type="ECO:0000313" key="2">
    <source>
        <dbReference type="EMBL" id="EHQ62992.1"/>
    </source>
</evidence>
<evidence type="ECO:0000313" key="3">
    <source>
        <dbReference type="Proteomes" id="UP000003900"/>
    </source>
</evidence>
<gene>
    <name evidence="2" type="ORF">PDENDC454_07400</name>
</gene>
<keyword evidence="1" id="KW-1133">Transmembrane helix</keyword>
<accession>H3SD85</accession>
<name>H3SD85_9BACL</name>
<reference evidence="2 3" key="1">
    <citation type="journal article" date="2012" name="J. Bacteriol.">
        <title>Genome Sequence of the Pattern-Forming Social Bacterium Paenibacillus dendritiformis C454 Chiral Morphotype.</title>
        <authorList>
            <person name="Sirota-Madi A."/>
            <person name="Olender T."/>
            <person name="Helman Y."/>
            <person name="Brainis I."/>
            <person name="Finkelshtein A."/>
            <person name="Roth D."/>
            <person name="Hagai E."/>
            <person name="Leshkowitz D."/>
            <person name="Brodsky L."/>
            <person name="Galatenko V."/>
            <person name="Nikolaev V."/>
            <person name="Gutnick D.L."/>
            <person name="Lancet D."/>
            <person name="Ben-Jacob E."/>
        </authorList>
    </citation>
    <scope>NUCLEOTIDE SEQUENCE [LARGE SCALE GENOMIC DNA]</scope>
    <source>
        <strain evidence="2 3">C454</strain>
    </source>
</reference>
<proteinExistence type="predicted"/>
<dbReference type="STRING" id="1131935.PDENDC454_07400"/>
<dbReference type="EMBL" id="AHKH01000013">
    <property type="protein sequence ID" value="EHQ62992.1"/>
    <property type="molecule type" value="Genomic_DNA"/>
</dbReference>
<evidence type="ECO:0000256" key="1">
    <source>
        <dbReference type="SAM" id="Phobius"/>
    </source>
</evidence>
<dbReference type="AlphaFoldDB" id="H3SD85"/>
<protein>
    <submittedName>
        <fullName evidence="2">Uncharacterized protein</fullName>
    </submittedName>
</protein>
<sequence>MYMTIRDVLNPRNLMILLCAAAVVMIGFKGIHMKEKIDAVKEADRLYAAHDLVAAEEAYRQARNNRSIRYEEDKVAERLRELAPITEMKRQLDEVMREADAAAASLRFETFLKVHSRYQQLRSTYLKSGGSYAGEFKQMLASVRAADWMQEHFDRFKAHFEAQLEEGKQEGGGDESFKANLLAIPASLFGGADEKTKQLTRLFRSYDEAKLARLAGQGEFRLMLDEVLAMRQAYRKLDIEAEWLQSKSEELAEAMLRKDVEKNNAKAFALHASAYAAYVDASRIPSRLTGYLEREMENWMRKADRHVAAGEYEAAISLYEALAGFRDTSANIEAVRLAWAAADPSRLLPEGNYPLVSGGRDRFGAKVYAMAIDSERRVYYAAWDGQSRPTVLRSQPLPTGAAVRSLTVEERLSSSDQPVLVVEADSDSRAALYIAYTAANNQLQPLFAFEADGYEVGGGATLVVRNPNIAEAEGRAATYERQGDRYQFAGFIPGSDYVDIRVEQLPEHPREKVRFTCEITAVSEIGAYARMGDRYILLKGDFSFEEGPVTVIGTYYYYTSLYIGSEDETILVFMVEAVE</sequence>
<keyword evidence="1" id="KW-0812">Transmembrane</keyword>
<dbReference type="PATRIC" id="fig|1131935.3.peg.1503"/>
<comment type="caution">
    <text evidence="2">The sequence shown here is derived from an EMBL/GenBank/DDBJ whole genome shotgun (WGS) entry which is preliminary data.</text>
</comment>